<feature type="coiled-coil region" evidence="1">
    <location>
        <begin position="401"/>
        <end position="461"/>
    </location>
</feature>
<dbReference type="Proteomes" id="UP001292094">
    <property type="component" value="Unassembled WGS sequence"/>
</dbReference>
<dbReference type="PANTHER" id="PTHR31307:SF4">
    <property type="entry name" value="TRIHELIX TRANSCRIPTION FACTOR ASIL2"/>
    <property type="match status" value="1"/>
</dbReference>
<keyword evidence="1" id="KW-0175">Coiled coil</keyword>
<comment type="caution">
    <text evidence="4">The sequence shown here is derived from an EMBL/GenBank/DDBJ whole genome shotgun (WGS) entry which is preliminary data.</text>
</comment>
<proteinExistence type="predicted"/>
<protein>
    <recommendedName>
        <fullName evidence="3">Myb/SANT-like DNA-binding domain-containing protein</fullName>
    </recommendedName>
</protein>
<dbReference type="InterPro" id="IPR044823">
    <property type="entry name" value="ASIL1/2-like"/>
</dbReference>
<feature type="region of interest" description="Disordered" evidence="2">
    <location>
        <begin position="292"/>
        <end position="358"/>
    </location>
</feature>
<feature type="compositionally biased region" description="Low complexity" evidence="2">
    <location>
        <begin position="308"/>
        <end position="330"/>
    </location>
</feature>
<evidence type="ECO:0000256" key="1">
    <source>
        <dbReference type="SAM" id="Coils"/>
    </source>
</evidence>
<dbReference type="EMBL" id="JAWZYT010001091">
    <property type="protein sequence ID" value="KAK4315704.1"/>
    <property type="molecule type" value="Genomic_DNA"/>
</dbReference>
<evidence type="ECO:0000256" key="2">
    <source>
        <dbReference type="SAM" id="MobiDB-lite"/>
    </source>
</evidence>
<sequence length="474" mass="55088">MRQLKRRYKIIKDKSSLSERDAVKQWQYFTAMDDVFAGDPAVVTLVVDSSLPMGWPRQAVLLLIETFRMHMPDFDNPRIKKYQVWNEVAEEMQLNGYNHNGTACDNKMRQLKRRYKIIKDKSSLSERDAVKQWQYFTAMDDVFAGDPAVVTLVVDSSLPMEICPSSGVGSQQDAESESQQDNGWPRQAVLLLIETFRMHMPDFDNPRIKKYQVWNEVAEEMQLNGYNHNGTACDNKMRQLKRRYKIIKDKSSLSERDAVKQWQYFTAMDDVFAGDPAVVTLVVDSSLPMASPLPKHPHQRDFSPTPLPIISTNTSPSTSATQSPAPSPSIEVKSCPVSPALSSPASERKKRKQTFMETPPWREEHNKLLATLITKTDLRKSSIDGFAKNAQYLENKIEHLLTSLVEQEHRHQKQYEEMRQQHKQELMEQRQQHRQEMMEQRQQYKEELDKQHSIISKMQEQMLQMILHFNRKGN</sequence>
<gene>
    <name evidence="4" type="ORF">Pmani_013103</name>
</gene>
<dbReference type="InterPro" id="IPR044822">
    <property type="entry name" value="Myb_DNA-bind_4"/>
</dbReference>
<evidence type="ECO:0000259" key="3">
    <source>
        <dbReference type="Pfam" id="PF13837"/>
    </source>
</evidence>
<dbReference type="Pfam" id="PF13837">
    <property type="entry name" value="Myb_DNA-bind_4"/>
    <property type="match status" value="2"/>
</dbReference>
<feature type="domain" description="Myb/SANT-like DNA-binding" evidence="3">
    <location>
        <begin position="55"/>
        <end position="141"/>
    </location>
</feature>
<evidence type="ECO:0000313" key="5">
    <source>
        <dbReference type="Proteomes" id="UP001292094"/>
    </source>
</evidence>
<feature type="domain" description="Myb/SANT-like DNA-binding" evidence="3">
    <location>
        <begin position="182"/>
        <end position="270"/>
    </location>
</feature>
<dbReference type="PANTHER" id="PTHR31307">
    <property type="entry name" value="TRIHELIX TRANSCRIPTION FACTOR ASIL2"/>
    <property type="match status" value="1"/>
</dbReference>
<dbReference type="AlphaFoldDB" id="A0AAE1PY77"/>
<reference evidence="4" key="1">
    <citation type="submission" date="2023-11" db="EMBL/GenBank/DDBJ databases">
        <title>Genome assemblies of two species of porcelain crab, Petrolisthes cinctipes and Petrolisthes manimaculis (Anomura: Porcellanidae).</title>
        <authorList>
            <person name="Angst P."/>
        </authorList>
    </citation>
    <scope>NUCLEOTIDE SEQUENCE</scope>
    <source>
        <strain evidence="4">PB745_02</strain>
        <tissue evidence="4">Gill</tissue>
    </source>
</reference>
<organism evidence="4 5">
    <name type="scientific">Petrolisthes manimaculis</name>
    <dbReference type="NCBI Taxonomy" id="1843537"/>
    <lineage>
        <taxon>Eukaryota</taxon>
        <taxon>Metazoa</taxon>
        <taxon>Ecdysozoa</taxon>
        <taxon>Arthropoda</taxon>
        <taxon>Crustacea</taxon>
        <taxon>Multicrustacea</taxon>
        <taxon>Malacostraca</taxon>
        <taxon>Eumalacostraca</taxon>
        <taxon>Eucarida</taxon>
        <taxon>Decapoda</taxon>
        <taxon>Pleocyemata</taxon>
        <taxon>Anomura</taxon>
        <taxon>Galatheoidea</taxon>
        <taxon>Porcellanidae</taxon>
        <taxon>Petrolisthes</taxon>
    </lineage>
</organism>
<keyword evidence="5" id="KW-1185">Reference proteome</keyword>
<accession>A0AAE1PY77</accession>
<evidence type="ECO:0000313" key="4">
    <source>
        <dbReference type="EMBL" id="KAK4315704.1"/>
    </source>
</evidence>
<dbReference type="Gene3D" id="1.10.10.60">
    <property type="entry name" value="Homeodomain-like"/>
    <property type="match status" value="2"/>
</dbReference>
<name>A0AAE1PY77_9EUCA</name>